<dbReference type="RefSeq" id="WP_090133121.1">
    <property type="nucleotide sequence ID" value="NZ_FOLY01000003.1"/>
</dbReference>
<evidence type="ECO:0000256" key="3">
    <source>
        <dbReference type="ARBA" id="ARBA00022833"/>
    </source>
</evidence>
<dbReference type="GO" id="GO:0046872">
    <property type="term" value="F:metal ion binding"/>
    <property type="evidence" value="ECO:0007669"/>
    <property type="project" value="UniProtKB-KW"/>
</dbReference>
<dbReference type="PANTHER" id="PTHR33337:SF40">
    <property type="entry name" value="CENP-V_GFA DOMAIN-CONTAINING PROTEIN-RELATED"/>
    <property type="match status" value="1"/>
</dbReference>
<keyword evidence="4" id="KW-0456">Lyase</keyword>
<reference evidence="7" key="1">
    <citation type="submission" date="2016-10" db="EMBL/GenBank/DDBJ databases">
        <authorList>
            <person name="Varghese N."/>
            <person name="Submissions S."/>
        </authorList>
    </citation>
    <scope>NUCLEOTIDE SEQUENCE [LARGE SCALE GENOMIC DNA]</scope>
    <source>
        <strain evidence="7">DSM 23439</strain>
    </source>
</reference>
<sequence length="140" mass="15547">MTEITERAGGCLCGQVRFTVRHGGEVHVCHCSLCRKATGGPMLGVVCEGEPVFDEASPVGIHHSSDQGERGFCLRCGSQLYFRHTSDNAYAFTAGTFDDQSCMVMTEEIYMTEKPGFYDFANETRRYSQDVDSDPVPRQM</sequence>
<evidence type="ECO:0000313" key="6">
    <source>
        <dbReference type="EMBL" id="SFC53102.1"/>
    </source>
</evidence>
<feature type="domain" description="CENP-V/GFA" evidence="5">
    <location>
        <begin position="7"/>
        <end position="119"/>
    </location>
</feature>
<dbReference type="PANTHER" id="PTHR33337">
    <property type="entry name" value="GFA DOMAIN-CONTAINING PROTEIN"/>
    <property type="match status" value="1"/>
</dbReference>
<name>A0A1I1JYU7_9GAMM</name>
<dbReference type="Pfam" id="PF04828">
    <property type="entry name" value="GFA"/>
    <property type="match status" value="1"/>
</dbReference>
<protein>
    <submittedName>
        <fullName evidence="6">Uncharacterized conserved protein</fullName>
    </submittedName>
</protein>
<keyword evidence="2" id="KW-0479">Metal-binding</keyword>
<evidence type="ECO:0000256" key="4">
    <source>
        <dbReference type="ARBA" id="ARBA00023239"/>
    </source>
</evidence>
<proteinExistence type="inferred from homology"/>
<evidence type="ECO:0000313" key="7">
    <source>
        <dbReference type="Proteomes" id="UP000199046"/>
    </source>
</evidence>
<accession>A0A1I1JYU7</accession>
<evidence type="ECO:0000256" key="2">
    <source>
        <dbReference type="ARBA" id="ARBA00022723"/>
    </source>
</evidence>
<dbReference type="PROSITE" id="PS51891">
    <property type="entry name" value="CENP_V_GFA"/>
    <property type="match status" value="1"/>
</dbReference>
<dbReference type="AlphaFoldDB" id="A0A1I1JYU7"/>
<keyword evidence="7" id="KW-1185">Reference proteome</keyword>
<organism evidence="6 7">
    <name type="scientific">Kushneria avicenniae</name>
    <dbReference type="NCBI Taxonomy" id="402385"/>
    <lineage>
        <taxon>Bacteria</taxon>
        <taxon>Pseudomonadati</taxon>
        <taxon>Pseudomonadota</taxon>
        <taxon>Gammaproteobacteria</taxon>
        <taxon>Oceanospirillales</taxon>
        <taxon>Halomonadaceae</taxon>
        <taxon>Kushneria</taxon>
    </lineage>
</organism>
<dbReference type="OrthoDB" id="4188830at2"/>
<dbReference type="InterPro" id="IPR006913">
    <property type="entry name" value="CENP-V/GFA"/>
</dbReference>
<evidence type="ECO:0000259" key="5">
    <source>
        <dbReference type="PROSITE" id="PS51891"/>
    </source>
</evidence>
<keyword evidence="3" id="KW-0862">Zinc</keyword>
<dbReference type="Gene3D" id="3.90.1590.10">
    <property type="entry name" value="glutathione-dependent formaldehyde- activating enzyme (gfa)"/>
    <property type="match status" value="1"/>
</dbReference>
<evidence type="ECO:0000256" key="1">
    <source>
        <dbReference type="ARBA" id="ARBA00005495"/>
    </source>
</evidence>
<comment type="similarity">
    <text evidence="1">Belongs to the Gfa family.</text>
</comment>
<dbReference type="InterPro" id="IPR011057">
    <property type="entry name" value="Mss4-like_sf"/>
</dbReference>
<gene>
    <name evidence="6" type="ORF">SAMN05421848_1827</name>
</gene>
<dbReference type="Proteomes" id="UP000199046">
    <property type="component" value="Unassembled WGS sequence"/>
</dbReference>
<dbReference type="STRING" id="402385.SAMN05421848_1827"/>
<dbReference type="GO" id="GO:0016846">
    <property type="term" value="F:carbon-sulfur lyase activity"/>
    <property type="evidence" value="ECO:0007669"/>
    <property type="project" value="InterPro"/>
</dbReference>
<dbReference type="EMBL" id="FOLY01000003">
    <property type="protein sequence ID" value="SFC53102.1"/>
    <property type="molecule type" value="Genomic_DNA"/>
</dbReference>
<dbReference type="SUPFAM" id="SSF51316">
    <property type="entry name" value="Mss4-like"/>
    <property type="match status" value="1"/>
</dbReference>